<dbReference type="InterPro" id="IPR011707">
    <property type="entry name" value="Cu-oxidase-like_N"/>
</dbReference>
<reference evidence="6 7" key="1">
    <citation type="journal article" date="2016" name="Sci. Rep.">
        <title>Penicillium arizonense, a new, genome sequenced fungal species, reveals a high chemical diversity in secreted metabolites.</title>
        <authorList>
            <person name="Grijseels S."/>
            <person name="Nielsen J.C."/>
            <person name="Randelovic M."/>
            <person name="Nielsen J."/>
            <person name="Nielsen K.F."/>
            <person name="Workman M."/>
            <person name="Frisvad J.C."/>
        </authorList>
    </citation>
    <scope>NUCLEOTIDE SEQUENCE [LARGE SCALE GENOMIC DNA]</scope>
    <source>
        <strain evidence="6 7">CBS 141311</strain>
    </source>
</reference>
<dbReference type="InterPro" id="IPR008972">
    <property type="entry name" value="Cupredoxin"/>
</dbReference>
<evidence type="ECO:0000313" key="7">
    <source>
        <dbReference type="Proteomes" id="UP000177622"/>
    </source>
</evidence>
<feature type="signal peptide" evidence="3">
    <location>
        <begin position="1"/>
        <end position="16"/>
    </location>
</feature>
<dbReference type="InterPro" id="IPR045087">
    <property type="entry name" value="Cu-oxidase_fam"/>
</dbReference>
<feature type="domain" description="Plastocyanin-like" evidence="4">
    <location>
        <begin position="220"/>
        <end position="321"/>
    </location>
</feature>
<dbReference type="Proteomes" id="UP000177622">
    <property type="component" value="Unassembled WGS sequence"/>
</dbReference>
<protein>
    <recommendedName>
        <fullName evidence="8">Plastocyanin-like domain-containing protein</fullName>
    </recommendedName>
</protein>
<proteinExistence type="inferred from homology"/>
<dbReference type="GO" id="GO:0016491">
    <property type="term" value="F:oxidoreductase activity"/>
    <property type="evidence" value="ECO:0007669"/>
    <property type="project" value="InterPro"/>
</dbReference>
<dbReference type="Pfam" id="PF07732">
    <property type="entry name" value="Cu-oxidase_3"/>
    <property type="match status" value="1"/>
</dbReference>
<comment type="similarity">
    <text evidence="1">Belongs to the multicopper oxidase family.</text>
</comment>
<keyword evidence="7" id="KW-1185">Reference proteome</keyword>
<feature type="domain" description="Plastocyanin-like" evidence="5">
    <location>
        <begin position="17"/>
        <end position="53"/>
    </location>
</feature>
<evidence type="ECO:0000259" key="5">
    <source>
        <dbReference type="Pfam" id="PF07732"/>
    </source>
</evidence>
<evidence type="ECO:0000313" key="6">
    <source>
        <dbReference type="EMBL" id="OGE47411.1"/>
    </source>
</evidence>
<comment type="caution">
    <text evidence="6">The sequence shown here is derived from an EMBL/GenBank/DDBJ whole genome shotgun (WGS) entry which is preliminary data.</text>
</comment>
<dbReference type="PANTHER" id="PTHR11709:SF502">
    <property type="entry name" value="MULTICOPPER OXIDASE"/>
    <property type="match status" value="1"/>
</dbReference>
<evidence type="ECO:0008006" key="8">
    <source>
        <dbReference type="Google" id="ProtNLM"/>
    </source>
</evidence>
<dbReference type="Gene3D" id="2.60.40.420">
    <property type="entry name" value="Cupredoxins - blue copper proteins"/>
    <property type="match status" value="4"/>
</dbReference>
<dbReference type="EMBL" id="LXJU01000045">
    <property type="protein sequence ID" value="OGE47411.1"/>
    <property type="molecule type" value="Genomic_DNA"/>
</dbReference>
<evidence type="ECO:0000256" key="1">
    <source>
        <dbReference type="ARBA" id="ARBA00010609"/>
    </source>
</evidence>
<gene>
    <name evidence="6" type="ORF">PENARI_c045G07299</name>
</gene>
<dbReference type="RefSeq" id="XP_022482870.1">
    <property type="nucleotide sequence ID" value="XM_022637276.1"/>
</dbReference>
<dbReference type="PANTHER" id="PTHR11709">
    <property type="entry name" value="MULTI-COPPER OXIDASE"/>
    <property type="match status" value="1"/>
</dbReference>
<evidence type="ECO:0000256" key="2">
    <source>
        <dbReference type="ARBA" id="ARBA00023008"/>
    </source>
</evidence>
<dbReference type="InterPro" id="IPR011706">
    <property type="entry name" value="Cu-oxidase_C"/>
</dbReference>
<organism evidence="6 7">
    <name type="scientific">Penicillium arizonense</name>
    <dbReference type="NCBI Taxonomy" id="1835702"/>
    <lineage>
        <taxon>Eukaryota</taxon>
        <taxon>Fungi</taxon>
        <taxon>Dikarya</taxon>
        <taxon>Ascomycota</taxon>
        <taxon>Pezizomycotina</taxon>
        <taxon>Eurotiomycetes</taxon>
        <taxon>Eurotiomycetidae</taxon>
        <taxon>Eurotiales</taxon>
        <taxon>Aspergillaceae</taxon>
        <taxon>Penicillium</taxon>
    </lineage>
</organism>
<dbReference type="STRING" id="1835702.A0A1F5L3B1"/>
<name>A0A1F5L3B1_PENAI</name>
<evidence type="ECO:0000259" key="4">
    <source>
        <dbReference type="Pfam" id="PF07731"/>
    </source>
</evidence>
<dbReference type="AlphaFoldDB" id="A0A1F5L3B1"/>
<evidence type="ECO:0000256" key="3">
    <source>
        <dbReference type="SAM" id="SignalP"/>
    </source>
</evidence>
<dbReference type="GeneID" id="34582010"/>
<dbReference type="CDD" id="cd13901">
    <property type="entry name" value="CuRO_3_MaLCC_like"/>
    <property type="match status" value="1"/>
</dbReference>
<dbReference type="GO" id="GO:0005507">
    <property type="term" value="F:copper ion binding"/>
    <property type="evidence" value="ECO:0007669"/>
    <property type="project" value="InterPro"/>
</dbReference>
<feature type="chain" id="PRO_5009519208" description="Plastocyanin-like domain-containing protein" evidence="3">
    <location>
        <begin position="17"/>
        <end position="357"/>
    </location>
</feature>
<keyword evidence="2" id="KW-0186">Copper</keyword>
<accession>A0A1F5L3B1</accession>
<sequence>MFLALLWKFEANLFLAVTYKWRAIQYGTTWYHSHIGLQAWEGLFGGIVVNGPASANYDEDKGVIIKNDWDYNTVDQLFMTAQKDGPPTLDTALINGTNVFGTDGTVNQTGTRFNTSFTAELLTDCADQVSVAKNFWLCAIPQNACSENANPTNVKGFIYYSDSPSTPSTTAYSYTNSCIDEDMSDLTPIVSETVSSPFYNKSEPVSLGKNGGSLYRLINASGVVELPHKNVWTYVVIETWMSVPHPIHLHGHDFVVLAQGGGTYTGDVTTLASPPKRDTAMLPENGYLVIAFKTDNPGAWLMHCHIGWHTEERFAIQFVEQYSEINSLIDYDNLHANCKTWDTFENGLSVKEEDSGI</sequence>
<dbReference type="OrthoDB" id="2121828at2759"/>
<dbReference type="SUPFAM" id="SSF49503">
    <property type="entry name" value="Cupredoxins"/>
    <property type="match status" value="2"/>
</dbReference>
<dbReference type="Pfam" id="PF07731">
    <property type="entry name" value="Cu-oxidase_2"/>
    <property type="match status" value="1"/>
</dbReference>
<keyword evidence="3" id="KW-0732">Signal</keyword>